<dbReference type="EMBL" id="VOGB01000024">
    <property type="protein sequence ID" value="MQM73871.1"/>
    <property type="molecule type" value="Genomic_DNA"/>
</dbReference>
<dbReference type="Proteomes" id="UP000473648">
    <property type="component" value="Unassembled WGS sequence"/>
</dbReference>
<keyword evidence="2" id="KW-1185">Reference proteome</keyword>
<dbReference type="AlphaFoldDB" id="A0A6L5GUD1"/>
<sequence>MISEAVQRRVASYYMESKLTEEQLNELESALVDAIWFSDEHISEDELVRIGVKLINKFLEEDAEKP</sequence>
<name>A0A6L5GUD1_9FIRM</name>
<protein>
    <submittedName>
        <fullName evidence="1">Uncharacterized protein</fullName>
    </submittedName>
</protein>
<accession>A0A6L5GUD1</accession>
<proteinExistence type="predicted"/>
<organism evidence="1 2">
    <name type="scientific">Candidatus Pseudoramibacter fermentans</name>
    <dbReference type="NCBI Taxonomy" id="2594427"/>
    <lineage>
        <taxon>Bacteria</taxon>
        <taxon>Bacillati</taxon>
        <taxon>Bacillota</taxon>
        <taxon>Clostridia</taxon>
        <taxon>Eubacteriales</taxon>
        <taxon>Eubacteriaceae</taxon>
        <taxon>Pseudoramibacter</taxon>
    </lineage>
</organism>
<gene>
    <name evidence="1" type="ORF">FRC53_10965</name>
</gene>
<comment type="caution">
    <text evidence="1">The sequence shown here is derived from an EMBL/GenBank/DDBJ whole genome shotgun (WGS) entry which is preliminary data.</text>
</comment>
<evidence type="ECO:0000313" key="1">
    <source>
        <dbReference type="EMBL" id="MQM73871.1"/>
    </source>
</evidence>
<reference evidence="1" key="1">
    <citation type="journal article" date="2020" name="Appl. Environ. Microbiol.">
        <title>Medium-Chain Fatty Acid Synthesis by 'Candidatus Weimeria bifida' gen. nov., sp. nov., and 'Candidatus Pseudoramibacter fermentans' sp. nov.</title>
        <authorList>
            <person name="Scarborough M.J."/>
            <person name="Myers K.S."/>
            <person name="Donohue T.J."/>
            <person name="Noguera D.R."/>
        </authorList>
    </citation>
    <scope>NUCLEOTIDE SEQUENCE</scope>
    <source>
        <strain evidence="1">EUB1.1</strain>
    </source>
</reference>
<evidence type="ECO:0000313" key="2">
    <source>
        <dbReference type="Proteomes" id="UP000473648"/>
    </source>
</evidence>